<proteinExistence type="predicted"/>
<reference evidence="2" key="1">
    <citation type="submission" date="2012-11" db="EMBL/GenBank/DDBJ databases">
        <authorList>
            <person name="Lucero-Rivera Y.E."/>
            <person name="Tovar-Ramirez D."/>
        </authorList>
    </citation>
    <scope>NUCLEOTIDE SEQUENCE [LARGE SCALE GENOMIC DNA]</scope>
    <source>
        <strain evidence="2">Araruama</strain>
    </source>
</reference>
<evidence type="ECO:0000313" key="2">
    <source>
        <dbReference type="Proteomes" id="UP000189670"/>
    </source>
</evidence>
<dbReference type="Proteomes" id="UP000189670">
    <property type="component" value="Unassembled WGS sequence"/>
</dbReference>
<protein>
    <submittedName>
        <fullName evidence="1">Uncharacterized protein</fullName>
    </submittedName>
</protein>
<dbReference type="EMBL" id="ATBP01001421">
    <property type="protein sequence ID" value="ETR67360.1"/>
    <property type="molecule type" value="Genomic_DNA"/>
</dbReference>
<gene>
    <name evidence="1" type="ORF">OMM_05179</name>
</gene>
<accession>A0A1V1NXP7</accession>
<name>A0A1V1NXP7_9BACT</name>
<dbReference type="AlphaFoldDB" id="A0A1V1NXP7"/>
<organism evidence="1 2">
    <name type="scientific">Candidatus Magnetoglobus multicellularis str. Araruama</name>
    <dbReference type="NCBI Taxonomy" id="890399"/>
    <lineage>
        <taxon>Bacteria</taxon>
        <taxon>Pseudomonadati</taxon>
        <taxon>Thermodesulfobacteriota</taxon>
        <taxon>Desulfobacteria</taxon>
        <taxon>Desulfobacterales</taxon>
        <taxon>Desulfobacteraceae</taxon>
        <taxon>Candidatus Magnetoglobus</taxon>
    </lineage>
</organism>
<comment type="caution">
    <text evidence="1">The sequence shown here is derived from an EMBL/GenBank/DDBJ whole genome shotgun (WGS) entry which is preliminary data.</text>
</comment>
<evidence type="ECO:0000313" key="1">
    <source>
        <dbReference type="EMBL" id="ETR67360.1"/>
    </source>
</evidence>
<sequence>MIGPNGGQLLPEVYPAFVKRCQAYAKQGATEGLRVEHPLQSDNIIQSLNPEFAAKAMQYALKVSQEEVKYINDALSKGANFVVNCLNGAGYKTVVPFLEEIGVTDDNINKIDFLYTSEDHPEVGYVINTDKKTGQTTVLHDGTDTTRGVMINTIPYHKILESYPEGTIVMEVDNDVDRLFLNKN</sequence>